<name>A0ACC5VR98_9GAMM</name>
<protein>
    <submittedName>
        <fullName evidence="1">HAD family hydrolase</fullName>
    </submittedName>
</protein>
<organism evidence="1 2">
    <name type="scientific">Vreelandella aquamarina</name>
    <dbReference type="NCBI Taxonomy" id="77097"/>
    <lineage>
        <taxon>Bacteria</taxon>
        <taxon>Pseudomonadati</taxon>
        <taxon>Pseudomonadota</taxon>
        <taxon>Gammaproteobacteria</taxon>
        <taxon>Oceanospirillales</taxon>
        <taxon>Halomonadaceae</taxon>
        <taxon>Vreelandella</taxon>
    </lineage>
</organism>
<dbReference type="EMBL" id="JABYQT010000002">
    <property type="protein sequence ID" value="MBZ5486449.1"/>
    <property type="molecule type" value="Genomic_DNA"/>
</dbReference>
<reference evidence="1" key="1">
    <citation type="submission" date="2020-06" db="EMBL/GenBank/DDBJ databases">
        <title>Whole Genome Sequence of Halomonas aquamarina MB598.</title>
        <authorList>
            <person name="Pervaiz M."/>
            <person name="Fariq A."/>
            <person name="Yasmin A."/>
            <person name="Welch M."/>
        </authorList>
    </citation>
    <scope>NUCLEOTIDE SEQUENCE</scope>
    <source>
        <strain evidence="1">MB598</strain>
    </source>
</reference>
<sequence length="221" mass="24644">MKHALSDYKTLVFDCDGVVLNSNRVKTNAFYKAALPYGEAAAEALVEYHVRHGGISRYRKFAHFLESIVKPEQSGPTLEELLKRYADNVCDGLMSCKISPDLERLKEATASSRWLIVSGGDQTELRRVFTARGIDHFFDGGIFGSPNSKDEILNRELTTGNIQQPALFLGDSKYDYQASSAAGLDFVFLTGWTEMVNYDTWVSNENLTSAINLGVFTDLYS</sequence>
<keyword evidence="1" id="KW-0378">Hydrolase</keyword>
<keyword evidence="2" id="KW-1185">Reference proteome</keyword>
<gene>
    <name evidence="1" type="ORF">HW452_02815</name>
</gene>
<proteinExistence type="predicted"/>
<accession>A0ACC5VR98</accession>
<evidence type="ECO:0000313" key="2">
    <source>
        <dbReference type="Proteomes" id="UP001319846"/>
    </source>
</evidence>
<comment type="caution">
    <text evidence="1">The sequence shown here is derived from an EMBL/GenBank/DDBJ whole genome shotgun (WGS) entry which is preliminary data.</text>
</comment>
<dbReference type="Proteomes" id="UP001319846">
    <property type="component" value="Unassembled WGS sequence"/>
</dbReference>
<evidence type="ECO:0000313" key="1">
    <source>
        <dbReference type="EMBL" id="MBZ5486449.1"/>
    </source>
</evidence>